<proteinExistence type="inferred from homology"/>
<accession>A0A183DKS7</accession>
<dbReference type="GO" id="GO:0006457">
    <property type="term" value="P:protein folding"/>
    <property type="evidence" value="ECO:0007669"/>
    <property type="project" value="InterPro"/>
</dbReference>
<dbReference type="InterPro" id="IPR009053">
    <property type="entry name" value="Prefoldin"/>
</dbReference>
<protein>
    <submittedName>
        <fullName evidence="7">TolC family protein</fullName>
    </submittedName>
</protein>
<dbReference type="SUPFAM" id="SSF46579">
    <property type="entry name" value="Prefoldin"/>
    <property type="match status" value="1"/>
</dbReference>
<dbReference type="Pfam" id="PF02996">
    <property type="entry name" value="Prefoldin"/>
    <property type="match status" value="1"/>
</dbReference>
<feature type="coiled-coil region" evidence="4">
    <location>
        <begin position="10"/>
        <end position="44"/>
    </location>
</feature>
<evidence type="ECO:0000256" key="3">
    <source>
        <dbReference type="ARBA" id="ARBA00023186"/>
    </source>
</evidence>
<evidence type="ECO:0000313" key="7">
    <source>
        <dbReference type="WBParaSite" id="GPUH_0000932901-mRNA-1"/>
    </source>
</evidence>
<dbReference type="GO" id="GO:0016272">
    <property type="term" value="C:prefoldin complex"/>
    <property type="evidence" value="ECO:0007669"/>
    <property type="project" value="InterPro"/>
</dbReference>
<dbReference type="InterPro" id="IPR016655">
    <property type="entry name" value="PFD3"/>
</dbReference>
<dbReference type="PANTHER" id="PTHR12409:SF0">
    <property type="entry name" value="PREFOLDIN SUBUNIT 3"/>
    <property type="match status" value="1"/>
</dbReference>
<keyword evidence="3" id="KW-0143">Chaperone</keyword>
<sequence length="59" mass="6946">MVEFPLSEARDILEDNYKSANEAVAVYERELEFLKDQITTTEVNMARLYNYGIRCKPEQ</sequence>
<reference evidence="7" key="1">
    <citation type="submission" date="2016-06" db="UniProtKB">
        <authorList>
            <consortium name="WormBaseParasite"/>
        </authorList>
    </citation>
    <scope>IDENTIFICATION</scope>
</reference>
<name>A0A183DKS7_9BILA</name>
<keyword evidence="6" id="KW-1185">Reference proteome</keyword>
<dbReference type="GO" id="GO:0015631">
    <property type="term" value="F:tubulin binding"/>
    <property type="evidence" value="ECO:0007669"/>
    <property type="project" value="TreeGrafter"/>
</dbReference>
<comment type="similarity">
    <text evidence="1">Belongs to the prefoldin subunit alpha family.</text>
</comment>
<dbReference type="InterPro" id="IPR004127">
    <property type="entry name" value="Prefoldin_subunit_alpha"/>
</dbReference>
<keyword evidence="4" id="KW-0175">Coiled coil</keyword>
<dbReference type="GO" id="GO:0005737">
    <property type="term" value="C:cytoplasm"/>
    <property type="evidence" value="ECO:0007669"/>
    <property type="project" value="TreeGrafter"/>
</dbReference>
<dbReference type="EMBL" id="UYRT01029957">
    <property type="protein sequence ID" value="VDK70759.1"/>
    <property type="molecule type" value="Genomic_DNA"/>
</dbReference>
<evidence type="ECO:0000256" key="4">
    <source>
        <dbReference type="SAM" id="Coils"/>
    </source>
</evidence>
<comment type="subunit">
    <text evidence="2">Heterohexamer of two PFD-alpha type and four PFD-beta type subunits.</text>
</comment>
<reference evidence="5 6" key="2">
    <citation type="submission" date="2018-11" db="EMBL/GenBank/DDBJ databases">
        <authorList>
            <consortium name="Pathogen Informatics"/>
        </authorList>
    </citation>
    <scope>NUCLEOTIDE SEQUENCE [LARGE SCALE GENOMIC DNA]</scope>
</reference>
<dbReference type="GO" id="GO:0007017">
    <property type="term" value="P:microtubule-based process"/>
    <property type="evidence" value="ECO:0007669"/>
    <property type="project" value="TreeGrafter"/>
</dbReference>
<dbReference type="OrthoDB" id="6375174at2759"/>
<evidence type="ECO:0000256" key="2">
    <source>
        <dbReference type="ARBA" id="ARBA00011695"/>
    </source>
</evidence>
<dbReference type="AlphaFoldDB" id="A0A183DKS7"/>
<dbReference type="WBParaSite" id="GPUH_0000932901-mRNA-1">
    <property type="protein sequence ID" value="GPUH_0000932901-mRNA-1"/>
    <property type="gene ID" value="GPUH_0000932901"/>
</dbReference>
<dbReference type="Proteomes" id="UP000271098">
    <property type="component" value="Unassembled WGS sequence"/>
</dbReference>
<gene>
    <name evidence="5" type="ORF">GPUH_LOCUS9316</name>
</gene>
<evidence type="ECO:0000256" key="1">
    <source>
        <dbReference type="ARBA" id="ARBA00010048"/>
    </source>
</evidence>
<dbReference type="PANTHER" id="PTHR12409">
    <property type="entry name" value="PREFOLDIN SUBUNIT 3"/>
    <property type="match status" value="1"/>
</dbReference>
<dbReference type="Gene3D" id="1.10.287.370">
    <property type="match status" value="1"/>
</dbReference>
<evidence type="ECO:0000313" key="6">
    <source>
        <dbReference type="Proteomes" id="UP000271098"/>
    </source>
</evidence>
<organism evidence="7">
    <name type="scientific">Gongylonema pulchrum</name>
    <dbReference type="NCBI Taxonomy" id="637853"/>
    <lineage>
        <taxon>Eukaryota</taxon>
        <taxon>Metazoa</taxon>
        <taxon>Ecdysozoa</taxon>
        <taxon>Nematoda</taxon>
        <taxon>Chromadorea</taxon>
        <taxon>Rhabditida</taxon>
        <taxon>Spirurina</taxon>
        <taxon>Spiruromorpha</taxon>
        <taxon>Spiruroidea</taxon>
        <taxon>Gongylonematidae</taxon>
        <taxon>Gongylonema</taxon>
    </lineage>
</organism>
<dbReference type="GO" id="GO:0007021">
    <property type="term" value="P:tubulin complex assembly"/>
    <property type="evidence" value="ECO:0007669"/>
    <property type="project" value="TreeGrafter"/>
</dbReference>
<evidence type="ECO:0000313" key="5">
    <source>
        <dbReference type="EMBL" id="VDK70759.1"/>
    </source>
</evidence>